<feature type="region of interest" description="Disordered" evidence="1">
    <location>
        <begin position="344"/>
        <end position="411"/>
    </location>
</feature>
<sequence length="411" mass="47212">MKLSFGAIERDEEAGDYEDTMVGVIEEAKRKADRQAKRPMRRSINRSYIDPESLDQYGIEWRWESDDDWIFIKQDLTEERETELRSHTKKEKRKREDLEFEAKLRVRMSKAGFSQSHIGDLVRTLTDRDEGVELARRSDKLAIEIAYQQLDKQFESEVQELLWEAGCPIDFCERILGENFNKEEYKSRDAISLTQRSGGLKTRTWSARPKPSPKESHTGQQPSKALENKRGPSTAKKDMSPRQQAAIQPQQTQAPQGEGRWAQPKNVATKRWDDNDGELLEEAEYYNKRMLERARPGEAYLGLLKDWSLIDLPPGTRLVTIQGAGGAAQKISWQQYNGCRRAKFFPRTNPAGKLETGRMDRMTRRDQSDFSNDDNPATAQTHSSPKQQDLGQAQNDLGFPTVELKQGQEAK</sequence>
<evidence type="ECO:0000313" key="2">
    <source>
        <dbReference type="EMBL" id="ERF72521.1"/>
    </source>
</evidence>
<feature type="compositionally biased region" description="Low complexity" evidence="1">
    <location>
        <begin position="241"/>
        <end position="256"/>
    </location>
</feature>
<dbReference type="Proteomes" id="UP000019373">
    <property type="component" value="Unassembled WGS sequence"/>
</dbReference>
<proteinExistence type="predicted"/>
<dbReference type="RefSeq" id="XP_007801753.1">
    <property type="nucleotide sequence ID" value="XM_007803562.1"/>
</dbReference>
<evidence type="ECO:0000256" key="1">
    <source>
        <dbReference type="SAM" id="MobiDB-lite"/>
    </source>
</evidence>
<keyword evidence="3" id="KW-1185">Reference proteome</keyword>
<dbReference type="OrthoDB" id="5410752at2759"/>
<organism evidence="2 3">
    <name type="scientific">Endocarpon pusillum (strain Z07020 / HMAS-L-300199)</name>
    <name type="common">Lichen-forming fungus</name>
    <dbReference type="NCBI Taxonomy" id="1263415"/>
    <lineage>
        <taxon>Eukaryota</taxon>
        <taxon>Fungi</taxon>
        <taxon>Dikarya</taxon>
        <taxon>Ascomycota</taxon>
        <taxon>Pezizomycotina</taxon>
        <taxon>Eurotiomycetes</taxon>
        <taxon>Chaetothyriomycetidae</taxon>
        <taxon>Verrucariales</taxon>
        <taxon>Verrucariaceae</taxon>
        <taxon>Endocarpon</taxon>
    </lineage>
</organism>
<accession>U1GKW3</accession>
<dbReference type="GeneID" id="19237852"/>
<evidence type="ECO:0000313" key="3">
    <source>
        <dbReference type="Proteomes" id="UP000019373"/>
    </source>
</evidence>
<feature type="compositionally biased region" description="Polar residues" evidence="1">
    <location>
        <begin position="369"/>
        <end position="395"/>
    </location>
</feature>
<feature type="region of interest" description="Disordered" evidence="1">
    <location>
        <begin position="187"/>
        <end position="274"/>
    </location>
</feature>
<feature type="compositionally biased region" description="Basic and acidic residues" evidence="1">
    <location>
        <begin position="355"/>
        <end position="368"/>
    </location>
</feature>
<dbReference type="AlphaFoldDB" id="U1GKW3"/>
<protein>
    <submittedName>
        <fullName evidence="2">Uncharacterized protein</fullName>
    </submittedName>
</protein>
<dbReference type="EMBL" id="KE721082">
    <property type="protein sequence ID" value="ERF72521.1"/>
    <property type="molecule type" value="Genomic_DNA"/>
</dbReference>
<gene>
    <name evidence="2" type="ORF">EPUS_02802</name>
</gene>
<feature type="compositionally biased region" description="Basic and acidic residues" evidence="1">
    <location>
        <begin position="226"/>
        <end position="240"/>
    </location>
</feature>
<dbReference type="HOGENOM" id="CLU_669077_0_0_1"/>
<reference evidence="3" key="1">
    <citation type="journal article" date="2014" name="BMC Genomics">
        <title>Genome characteristics reveal the impact of lichenization on lichen-forming fungus Endocarpon pusillum Hedwig (Verrucariales, Ascomycota).</title>
        <authorList>
            <person name="Wang Y.-Y."/>
            <person name="Liu B."/>
            <person name="Zhang X.-Y."/>
            <person name="Zhou Q.-M."/>
            <person name="Zhang T."/>
            <person name="Li H."/>
            <person name="Yu Y.-F."/>
            <person name="Zhang X.-L."/>
            <person name="Hao X.-Y."/>
            <person name="Wang M."/>
            <person name="Wang L."/>
            <person name="Wei J.-C."/>
        </authorList>
    </citation>
    <scope>NUCLEOTIDE SEQUENCE [LARGE SCALE GENOMIC DNA]</scope>
    <source>
        <strain evidence="3">Z07020 / HMAS-L-300199</strain>
    </source>
</reference>
<name>U1GKW3_ENDPU</name>